<proteinExistence type="predicted"/>
<evidence type="ECO:0000256" key="1">
    <source>
        <dbReference type="SAM" id="MobiDB-lite"/>
    </source>
</evidence>
<accession>A0A6V7QGG0</accession>
<reference evidence="2" key="1">
    <citation type="submission" date="2020-07" db="EMBL/GenBank/DDBJ databases">
        <authorList>
            <person name="Lin J."/>
        </authorList>
    </citation>
    <scope>NUCLEOTIDE SEQUENCE</scope>
</reference>
<evidence type="ECO:0000313" key="2">
    <source>
        <dbReference type="EMBL" id="CAD1842170.1"/>
    </source>
</evidence>
<feature type="region of interest" description="Disordered" evidence="1">
    <location>
        <begin position="33"/>
        <end position="103"/>
    </location>
</feature>
<protein>
    <submittedName>
        <fullName evidence="2">Uncharacterized protein</fullName>
    </submittedName>
</protein>
<name>A0A6V7QGG0_ANACO</name>
<organism evidence="2">
    <name type="scientific">Ananas comosus var. bracteatus</name>
    <name type="common">red pineapple</name>
    <dbReference type="NCBI Taxonomy" id="296719"/>
    <lineage>
        <taxon>Eukaryota</taxon>
        <taxon>Viridiplantae</taxon>
        <taxon>Streptophyta</taxon>
        <taxon>Embryophyta</taxon>
        <taxon>Tracheophyta</taxon>
        <taxon>Spermatophyta</taxon>
        <taxon>Magnoliopsida</taxon>
        <taxon>Liliopsida</taxon>
        <taxon>Poales</taxon>
        <taxon>Bromeliaceae</taxon>
        <taxon>Bromelioideae</taxon>
        <taxon>Ananas</taxon>
    </lineage>
</organism>
<sequence length="188" mass="20171">MHCDLRSIHSLDPLNWLSGINPHILSSEKLLLSTGGSEEEVGEVGFRDQRAGEEDEDMARELRVGGDGGGGARRGRAAAPGPRSPAQLPEAADRLPRPKSSDPVDIRSAALEAARRVRALGPELCCSLSGPSRAGSEWEYIGNDELGLDSPKMWAELAEAMLVAPPMWAHGDADVEDWVQGSLWDALL</sequence>
<gene>
    <name evidence="2" type="ORF">CB5_LOCUS25381</name>
</gene>
<dbReference type="EMBL" id="LR862135">
    <property type="protein sequence ID" value="CAD1842170.1"/>
    <property type="molecule type" value="Genomic_DNA"/>
</dbReference>
<feature type="compositionally biased region" description="Low complexity" evidence="1">
    <location>
        <begin position="77"/>
        <end position="86"/>
    </location>
</feature>
<dbReference type="AlphaFoldDB" id="A0A6V7QGG0"/>
<feature type="compositionally biased region" description="Basic and acidic residues" evidence="1">
    <location>
        <begin position="91"/>
        <end position="103"/>
    </location>
</feature>